<dbReference type="PANTHER" id="PTHR22948:SF72">
    <property type="entry name" value="TUDOR DOMAIN-CONTAINING PROTEIN"/>
    <property type="match status" value="1"/>
</dbReference>
<dbReference type="Proteomes" id="UP001187531">
    <property type="component" value="Unassembled WGS sequence"/>
</dbReference>
<protein>
    <recommendedName>
        <fullName evidence="1">Tudor domain-containing protein</fullName>
    </recommendedName>
</protein>
<feature type="domain" description="Tudor" evidence="1">
    <location>
        <begin position="143"/>
        <end position="218"/>
    </location>
</feature>
<dbReference type="Pfam" id="PF00567">
    <property type="entry name" value="TUDOR"/>
    <property type="match status" value="1"/>
</dbReference>
<gene>
    <name evidence="2" type="ORF">QYM36_006546</name>
</gene>
<proteinExistence type="predicted"/>
<dbReference type="AlphaFoldDB" id="A0AA88I0K4"/>
<name>A0AA88I0K4_ARTSF</name>
<dbReference type="SMART" id="SM00333">
    <property type="entry name" value="TUDOR"/>
    <property type="match status" value="1"/>
</dbReference>
<reference evidence="2" key="1">
    <citation type="submission" date="2023-07" db="EMBL/GenBank/DDBJ databases">
        <title>Chromosome-level genome assembly of Artemia franciscana.</title>
        <authorList>
            <person name="Jo E."/>
        </authorList>
    </citation>
    <scope>NUCLEOTIDE SEQUENCE</scope>
    <source>
        <tissue evidence="2">Whole body</tissue>
    </source>
</reference>
<dbReference type="EMBL" id="JAVRJZ010000010">
    <property type="protein sequence ID" value="KAK2717786.1"/>
    <property type="molecule type" value="Genomic_DNA"/>
</dbReference>
<dbReference type="PROSITE" id="PS50304">
    <property type="entry name" value="TUDOR"/>
    <property type="match status" value="1"/>
</dbReference>
<dbReference type="PANTHER" id="PTHR22948">
    <property type="entry name" value="TUDOR DOMAIN CONTAINING PROTEIN"/>
    <property type="match status" value="1"/>
</dbReference>
<comment type="caution">
    <text evidence="2">The sequence shown here is derived from an EMBL/GenBank/DDBJ whole genome shotgun (WGS) entry which is preliminary data.</text>
</comment>
<accession>A0AA88I0K4</accession>
<evidence type="ECO:0000313" key="2">
    <source>
        <dbReference type="EMBL" id="KAK2717786.1"/>
    </source>
</evidence>
<organism evidence="2 3">
    <name type="scientific">Artemia franciscana</name>
    <name type="common">Brine shrimp</name>
    <name type="synonym">Artemia sanfranciscana</name>
    <dbReference type="NCBI Taxonomy" id="6661"/>
    <lineage>
        <taxon>Eukaryota</taxon>
        <taxon>Metazoa</taxon>
        <taxon>Ecdysozoa</taxon>
        <taxon>Arthropoda</taxon>
        <taxon>Crustacea</taxon>
        <taxon>Branchiopoda</taxon>
        <taxon>Anostraca</taxon>
        <taxon>Artemiidae</taxon>
        <taxon>Artemia</taxon>
    </lineage>
</organism>
<dbReference type="SUPFAM" id="SSF63748">
    <property type="entry name" value="Tudor/PWWP/MBT"/>
    <property type="match status" value="1"/>
</dbReference>
<evidence type="ECO:0000259" key="1">
    <source>
        <dbReference type="PROSITE" id="PS50304"/>
    </source>
</evidence>
<dbReference type="InterPro" id="IPR002999">
    <property type="entry name" value="Tudor"/>
</dbReference>
<dbReference type="Gene3D" id="2.30.30.140">
    <property type="match status" value="1"/>
</dbReference>
<dbReference type="InterPro" id="IPR050621">
    <property type="entry name" value="Tudor_domain_containing"/>
</dbReference>
<keyword evidence="3" id="KW-1185">Reference proteome</keyword>
<sequence>MGCAFVHRLMNKIIAKAHALNLPLFLFCVDISAAFDSAVHFKLFLTLLDQGVNPYIVALLSYWYSYCSINIELSDESSSSPIRLLKGVRQEKKGGKFFFEQAEFVKLPIGEEINVLVVHIENPAEFYVIPQDDLLGRELEENEAKINDFCINNEGTAHDPEVAEIVLAKFEGLWYRALTIAEAAPKTSSYNLQFLDYGNYAVTSSKDIRRMEDQFMYLPFVACFLTLNGKSPMIILELL</sequence>
<evidence type="ECO:0000313" key="3">
    <source>
        <dbReference type="Proteomes" id="UP001187531"/>
    </source>
</evidence>